<dbReference type="GO" id="GO:0004519">
    <property type="term" value="F:endonuclease activity"/>
    <property type="evidence" value="ECO:0007669"/>
    <property type="project" value="UniProtKB-KW"/>
</dbReference>
<dbReference type="SMART" id="SM00318">
    <property type="entry name" value="SNc"/>
    <property type="match status" value="1"/>
</dbReference>
<dbReference type="PANTHER" id="PTHR12302">
    <property type="entry name" value="EBNA2 BINDING PROTEIN P100"/>
    <property type="match status" value="1"/>
</dbReference>
<dbReference type="RefSeq" id="WP_140927728.1">
    <property type="nucleotide sequence ID" value="NZ_VFSU01000019.1"/>
</dbReference>
<evidence type="ECO:0000256" key="4">
    <source>
        <dbReference type="SAM" id="SignalP"/>
    </source>
</evidence>
<feature type="domain" description="TNase-like" evidence="5">
    <location>
        <begin position="20"/>
        <end position="142"/>
    </location>
</feature>
<evidence type="ECO:0000313" key="7">
    <source>
        <dbReference type="Proteomes" id="UP000319897"/>
    </source>
</evidence>
<accession>A0A501XNR2</accession>
<keyword evidence="7" id="KW-1185">Reference proteome</keyword>
<keyword evidence="2" id="KW-0255">Endonuclease</keyword>
<protein>
    <submittedName>
        <fullName evidence="6">Nuclease</fullName>
    </submittedName>
</protein>
<evidence type="ECO:0000256" key="3">
    <source>
        <dbReference type="ARBA" id="ARBA00022801"/>
    </source>
</evidence>
<feature type="signal peptide" evidence="4">
    <location>
        <begin position="1"/>
        <end position="19"/>
    </location>
</feature>
<evidence type="ECO:0000256" key="1">
    <source>
        <dbReference type="ARBA" id="ARBA00022722"/>
    </source>
</evidence>
<evidence type="ECO:0000259" key="5">
    <source>
        <dbReference type="PROSITE" id="PS50830"/>
    </source>
</evidence>
<dbReference type="SUPFAM" id="SSF50199">
    <property type="entry name" value="Staphylococcal nuclease"/>
    <property type="match status" value="1"/>
</dbReference>
<dbReference type="InterPro" id="IPR016071">
    <property type="entry name" value="Staphylococal_nuclease_OB-fold"/>
</dbReference>
<dbReference type="AlphaFoldDB" id="A0A501XNR2"/>
<organism evidence="6 7">
    <name type="scientific">Sandaracinobacter neustonicus</name>
    <dbReference type="NCBI Taxonomy" id="1715348"/>
    <lineage>
        <taxon>Bacteria</taxon>
        <taxon>Pseudomonadati</taxon>
        <taxon>Pseudomonadota</taxon>
        <taxon>Alphaproteobacteria</taxon>
        <taxon>Sphingomonadales</taxon>
        <taxon>Sphingosinicellaceae</taxon>
        <taxon>Sandaracinobacter</taxon>
    </lineage>
</organism>
<keyword evidence="4" id="KW-0732">Signal</keyword>
<keyword evidence="3" id="KW-0378">Hydrolase</keyword>
<evidence type="ECO:0000313" key="6">
    <source>
        <dbReference type="EMBL" id="TPE62302.1"/>
    </source>
</evidence>
<proteinExistence type="predicted"/>
<dbReference type="OrthoDB" id="9805504at2"/>
<dbReference type="EMBL" id="VFSU01000019">
    <property type="protein sequence ID" value="TPE62302.1"/>
    <property type="molecule type" value="Genomic_DNA"/>
</dbReference>
<dbReference type="Pfam" id="PF00565">
    <property type="entry name" value="SNase"/>
    <property type="match status" value="1"/>
</dbReference>
<gene>
    <name evidence="6" type="ORF">FJQ54_07195</name>
</gene>
<feature type="chain" id="PRO_5021451563" evidence="4">
    <location>
        <begin position="20"/>
        <end position="162"/>
    </location>
</feature>
<comment type="caution">
    <text evidence="6">The sequence shown here is derived from an EMBL/GenBank/DDBJ whole genome shotgun (WGS) entry which is preliminary data.</text>
</comment>
<evidence type="ECO:0000256" key="2">
    <source>
        <dbReference type="ARBA" id="ARBA00022759"/>
    </source>
</evidence>
<dbReference type="GO" id="GO:0016787">
    <property type="term" value="F:hydrolase activity"/>
    <property type="evidence" value="ECO:0007669"/>
    <property type="project" value="UniProtKB-KW"/>
</dbReference>
<dbReference type="InterPro" id="IPR035437">
    <property type="entry name" value="SNase_OB-fold_sf"/>
</dbReference>
<sequence>MSRPLLLLIWLFLAMPLAAASFTGEVVRVKDGDSILVYRPDVKRISEVRLAGIDAPELAQPWGIQSRTAMRRLVLGKQVEVEVTDKDRYNRLVGKVWQGRIYVNAAMTEGGHAWAYDRYMKDRQIRAGQDKARREKRGLWALPPEQRIVPAAWRDRHPTGGQ</sequence>
<name>A0A501XNR2_9SPHN</name>
<dbReference type="PROSITE" id="PS50830">
    <property type="entry name" value="TNASE_3"/>
    <property type="match status" value="1"/>
</dbReference>
<dbReference type="PANTHER" id="PTHR12302:SF3">
    <property type="entry name" value="SERINE_THREONINE-PROTEIN KINASE 31"/>
    <property type="match status" value="1"/>
</dbReference>
<dbReference type="Gene3D" id="2.40.50.90">
    <property type="match status" value="1"/>
</dbReference>
<reference evidence="6 7" key="1">
    <citation type="submission" date="2019-06" db="EMBL/GenBank/DDBJ databases">
        <authorList>
            <person name="Lee I."/>
            <person name="Jang G.I."/>
            <person name="Hwang C.Y."/>
        </authorList>
    </citation>
    <scope>NUCLEOTIDE SEQUENCE [LARGE SCALE GENOMIC DNA]</scope>
    <source>
        <strain evidence="6 7">PAMC 28131</strain>
    </source>
</reference>
<keyword evidence="1" id="KW-0540">Nuclease</keyword>
<dbReference type="Proteomes" id="UP000319897">
    <property type="component" value="Unassembled WGS sequence"/>
</dbReference>